<feature type="compositionally biased region" description="Basic and acidic residues" evidence="1">
    <location>
        <begin position="48"/>
        <end position="57"/>
    </location>
</feature>
<dbReference type="InterPro" id="IPR003892">
    <property type="entry name" value="CUE"/>
</dbReference>
<feature type="compositionally biased region" description="Low complexity" evidence="1">
    <location>
        <begin position="67"/>
        <end position="79"/>
    </location>
</feature>
<evidence type="ECO:0000259" key="3">
    <source>
        <dbReference type="PROSITE" id="PS51140"/>
    </source>
</evidence>
<evidence type="ECO:0008006" key="6">
    <source>
        <dbReference type="Google" id="ProtNLM"/>
    </source>
</evidence>
<comment type="caution">
    <text evidence="4">The sequence shown here is derived from an EMBL/GenBank/DDBJ whole genome shotgun (WGS) entry which is preliminary data.</text>
</comment>
<dbReference type="SUPFAM" id="SSF46934">
    <property type="entry name" value="UBA-like"/>
    <property type="match status" value="1"/>
</dbReference>
<feature type="non-terminal residue" evidence="4">
    <location>
        <position position="1"/>
    </location>
</feature>
<protein>
    <recommendedName>
        <fullName evidence="6">OTU domain-containing protein</fullName>
    </recommendedName>
</protein>
<organism evidence="4 5">
    <name type="scientific">Prorocentrum cordatum</name>
    <dbReference type="NCBI Taxonomy" id="2364126"/>
    <lineage>
        <taxon>Eukaryota</taxon>
        <taxon>Sar</taxon>
        <taxon>Alveolata</taxon>
        <taxon>Dinophyceae</taxon>
        <taxon>Prorocentrales</taxon>
        <taxon>Prorocentraceae</taxon>
        <taxon>Prorocentrum</taxon>
    </lineage>
</organism>
<feature type="non-terminal residue" evidence="4">
    <location>
        <position position="228"/>
    </location>
</feature>
<feature type="region of interest" description="Disordered" evidence="1">
    <location>
        <begin position="39"/>
        <end position="111"/>
    </location>
</feature>
<dbReference type="PROSITE" id="PS51140">
    <property type="entry name" value="CUE"/>
    <property type="match status" value="1"/>
</dbReference>
<dbReference type="EMBL" id="CAUYUJ010003868">
    <property type="protein sequence ID" value="CAK0807182.1"/>
    <property type="molecule type" value="Genomic_DNA"/>
</dbReference>
<evidence type="ECO:0000313" key="5">
    <source>
        <dbReference type="Proteomes" id="UP001189429"/>
    </source>
</evidence>
<dbReference type="Gene3D" id="1.10.8.10">
    <property type="entry name" value="DNA helicase RuvA subunit, C-terminal domain"/>
    <property type="match status" value="1"/>
</dbReference>
<evidence type="ECO:0000259" key="2">
    <source>
        <dbReference type="PROSITE" id="PS50802"/>
    </source>
</evidence>
<accession>A0ABN9QU30</accession>
<feature type="compositionally biased region" description="Low complexity" evidence="1">
    <location>
        <begin position="86"/>
        <end position="105"/>
    </location>
</feature>
<dbReference type="PROSITE" id="PS50802">
    <property type="entry name" value="OTU"/>
    <property type="match status" value="1"/>
</dbReference>
<proteinExistence type="predicted"/>
<dbReference type="Proteomes" id="UP001189429">
    <property type="component" value="Unassembled WGS sequence"/>
</dbReference>
<name>A0ABN9QU30_9DINO</name>
<evidence type="ECO:0000256" key="1">
    <source>
        <dbReference type="SAM" id="MobiDB-lite"/>
    </source>
</evidence>
<dbReference type="CDD" id="cd14279">
    <property type="entry name" value="CUE"/>
    <property type="match status" value="1"/>
</dbReference>
<sequence>EHESGVDQLQEMFPSWERESLVDVLAAFSGDLERASHNLLQWTNQGGHPERRLDGRPKAKPQPASPYPAFSAPAGSRASGSGGRGSPRSSPRASSPRSSPRAVAPAPAPAMMPRQEYDRVIAARLSRKSNARLLGQAAKAAVHWRRRAREGHEGWRAGSGTKVAWAGDIGAGQAPSKPSHLTSREDHIMEGKELLRQRCIFLGLRELEMADDGNCQFRAVAQELFGSQ</sequence>
<dbReference type="InterPro" id="IPR009060">
    <property type="entry name" value="UBA-like_sf"/>
</dbReference>
<feature type="domain" description="OTU" evidence="2">
    <location>
        <begin position="204"/>
        <end position="228"/>
    </location>
</feature>
<dbReference type="Pfam" id="PF02845">
    <property type="entry name" value="CUE"/>
    <property type="match status" value="1"/>
</dbReference>
<gene>
    <name evidence="4" type="ORF">PCOR1329_LOCUS13133</name>
</gene>
<evidence type="ECO:0000313" key="4">
    <source>
        <dbReference type="EMBL" id="CAK0807182.1"/>
    </source>
</evidence>
<keyword evidence="5" id="KW-1185">Reference proteome</keyword>
<reference evidence="4" key="1">
    <citation type="submission" date="2023-10" db="EMBL/GenBank/DDBJ databases">
        <authorList>
            <person name="Chen Y."/>
            <person name="Shah S."/>
            <person name="Dougan E. K."/>
            <person name="Thang M."/>
            <person name="Chan C."/>
        </authorList>
    </citation>
    <scope>NUCLEOTIDE SEQUENCE [LARGE SCALE GENOMIC DNA]</scope>
</reference>
<dbReference type="InterPro" id="IPR003323">
    <property type="entry name" value="OTU_dom"/>
</dbReference>
<feature type="domain" description="CUE" evidence="3">
    <location>
        <begin position="1"/>
        <end position="48"/>
    </location>
</feature>